<dbReference type="EMBL" id="JBHSPA010000122">
    <property type="protein sequence ID" value="MFC5835307.1"/>
    <property type="molecule type" value="Genomic_DNA"/>
</dbReference>
<protein>
    <submittedName>
        <fullName evidence="1">Uncharacterized protein</fullName>
    </submittedName>
</protein>
<reference evidence="2" key="1">
    <citation type="journal article" date="2019" name="Int. J. Syst. Evol. Microbiol.">
        <title>The Global Catalogue of Microorganisms (GCM) 10K type strain sequencing project: providing services to taxonomists for standard genome sequencing and annotation.</title>
        <authorList>
            <consortium name="The Broad Institute Genomics Platform"/>
            <consortium name="The Broad Institute Genome Sequencing Center for Infectious Disease"/>
            <person name="Wu L."/>
            <person name="Ma J."/>
        </authorList>
    </citation>
    <scope>NUCLEOTIDE SEQUENCE [LARGE SCALE GENOMIC DNA]</scope>
    <source>
        <strain evidence="2">CCUG 53903</strain>
    </source>
</reference>
<accession>A0ABW1DBY2</accession>
<gene>
    <name evidence="1" type="ORF">ACFPZ3_66785</name>
</gene>
<comment type="caution">
    <text evidence="1">The sequence shown here is derived from an EMBL/GenBank/DDBJ whole genome shotgun (WGS) entry which is preliminary data.</text>
</comment>
<evidence type="ECO:0000313" key="2">
    <source>
        <dbReference type="Proteomes" id="UP001596058"/>
    </source>
</evidence>
<name>A0ABW1DBY2_9ACTN</name>
<organism evidence="1 2">
    <name type="scientific">Nonomuraea insulae</name>
    <dbReference type="NCBI Taxonomy" id="1616787"/>
    <lineage>
        <taxon>Bacteria</taxon>
        <taxon>Bacillati</taxon>
        <taxon>Actinomycetota</taxon>
        <taxon>Actinomycetes</taxon>
        <taxon>Streptosporangiales</taxon>
        <taxon>Streptosporangiaceae</taxon>
        <taxon>Nonomuraea</taxon>
    </lineage>
</organism>
<proteinExistence type="predicted"/>
<dbReference type="RefSeq" id="WP_379524727.1">
    <property type="nucleotide sequence ID" value="NZ_JBHSPA010000122.1"/>
</dbReference>
<sequence>MVIDLRIGIEAIRLLDSTPGLWIDDSDDDDPVLMRPDASAVDTWRELYP</sequence>
<keyword evidence="2" id="KW-1185">Reference proteome</keyword>
<evidence type="ECO:0000313" key="1">
    <source>
        <dbReference type="EMBL" id="MFC5835307.1"/>
    </source>
</evidence>
<dbReference type="Proteomes" id="UP001596058">
    <property type="component" value="Unassembled WGS sequence"/>
</dbReference>